<dbReference type="EMBL" id="BKCJ011855398">
    <property type="protein sequence ID" value="GFD58631.1"/>
    <property type="molecule type" value="Genomic_DNA"/>
</dbReference>
<protein>
    <submittedName>
        <fullName evidence="2">Uncharacterized protein</fullName>
    </submittedName>
</protein>
<organism evidence="2">
    <name type="scientific">Tanacetum cinerariifolium</name>
    <name type="common">Dalmatian daisy</name>
    <name type="synonym">Chrysanthemum cinerariifolium</name>
    <dbReference type="NCBI Taxonomy" id="118510"/>
    <lineage>
        <taxon>Eukaryota</taxon>
        <taxon>Viridiplantae</taxon>
        <taxon>Streptophyta</taxon>
        <taxon>Embryophyta</taxon>
        <taxon>Tracheophyta</taxon>
        <taxon>Spermatophyta</taxon>
        <taxon>Magnoliopsida</taxon>
        <taxon>eudicotyledons</taxon>
        <taxon>Gunneridae</taxon>
        <taxon>Pentapetalae</taxon>
        <taxon>asterids</taxon>
        <taxon>campanulids</taxon>
        <taxon>Asterales</taxon>
        <taxon>Asteraceae</taxon>
        <taxon>Asteroideae</taxon>
        <taxon>Anthemideae</taxon>
        <taxon>Anthemidinae</taxon>
        <taxon>Tanacetum</taxon>
    </lineage>
</organism>
<comment type="caution">
    <text evidence="2">The sequence shown here is derived from an EMBL/GenBank/DDBJ whole genome shotgun (WGS) entry which is preliminary data.</text>
</comment>
<accession>A0A699XP25</accession>
<gene>
    <name evidence="2" type="ORF">Tci_930600</name>
</gene>
<evidence type="ECO:0000256" key="1">
    <source>
        <dbReference type="SAM" id="MobiDB-lite"/>
    </source>
</evidence>
<feature type="compositionally biased region" description="Basic residues" evidence="1">
    <location>
        <begin position="26"/>
        <end position="39"/>
    </location>
</feature>
<reference evidence="2" key="1">
    <citation type="journal article" date="2019" name="Sci. Rep.">
        <title>Draft genome of Tanacetum cinerariifolium, the natural source of mosquito coil.</title>
        <authorList>
            <person name="Yamashiro T."/>
            <person name="Shiraishi A."/>
            <person name="Satake H."/>
            <person name="Nakayama K."/>
        </authorList>
    </citation>
    <scope>NUCLEOTIDE SEQUENCE</scope>
</reference>
<feature type="region of interest" description="Disordered" evidence="1">
    <location>
        <begin position="1"/>
        <end position="56"/>
    </location>
</feature>
<proteinExistence type="predicted"/>
<evidence type="ECO:0000313" key="2">
    <source>
        <dbReference type="EMBL" id="GFD58631.1"/>
    </source>
</evidence>
<name>A0A699XP25_TANCI</name>
<dbReference type="AlphaFoldDB" id="A0A699XP25"/>
<feature type="non-terminal residue" evidence="2">
    <location>
        <position position="1"/>
    </location>
</feature>
<sequence length="56" mass="5999">AVDPAAGHHRNQLDPRHHGHAGVVRHDRRGAQRRGRALRPVRNDHHAAGGTAAGHG</sequence>